<evidence type="ECO:0000256" key="3">
    <source>
        <dbReference type="ARBA" id="ARBA00022801"/>
    </source>
</evidence>
<dbReference type="HOGENOM" id="CLU_004585_6_1_9"/>
<dbReference type="Proteomes" id="UP000003011">
    <property type="component" value="Unassembled WGS sequence"/>
</dbReference>
<evidence type="ECO:0000256" key="4">
    <source>
        <dbReference type="ARBA" id="ARBA00022806"/>
    </source>
</evidence>
<gene>
    <name evidence="14" type="ORF">HMPREF9333_00873</name>
</gene>
<feature type="domain" description="UvrD-like helicase C-terminal" evidence="13">
    <location>
        <begin position="284"/>
        <end position="549"/>
    </location>
</feature>
<dbReference type="EC" id="5.6.2.4" evidence="9"/>
<dbReference type="AlphaFoldDB" id="G5GH33"/>
<protein>
    <recommendedName>
        <fullName evidence="9">DNA 3'-5' helicase</fullName>
        <ecNumber evidence="9">5.6.2.4</ecNumber>
    </recommendedName>
</protein>
<dbReference type="GO" id="GO:0003677">
    <property type="term" value="F:DNA binding"/>
    <property type="evidence" value="ECO:0007669"/>
    <property type="project" value="UniProtKB-KW"/>
</dbReference>
<dbReference type="OrthoDB" id="9810135at2"/>
<feature type="binding site" evidence="11">
    <location>
        <begin position="23"/>
        <end position="30"/>
    </location>
    <ligand>
        <name>ATP</name>
        <dbReference type="ChEBI" id="CHEBI:30616"/>
    </ligand>
</feature>
<dbReference type="PROSITE" id="PS51198">
    <property type="entry name" value="UVRD_HELICASE_ATP_BIND"/>
    <property type="match status" value="1"/>
</dbReference>
<dbReference type="Gene3D" id="3.40.50.300">
    <property type="entry name" value="P-loop containing nucleotide triphosphate hydrolases"/>
    <property type="match status" value="2"/>
</dbReference>
<keyword evidence="4 11" id="KW-0347">Helicase</keyword>
<reference evidence="14 15" key="1">
    <citation type="submission" date="2011-08" db="EMBL/GenBank/DDBJ databases">
        <title>The Genome Sequence of Johnsonella ignava ATCC 51276.</title>
        <authorList>
            <consortium name="The Broad Institute Genome Sequencing Platform"/>
            <person name="Earl A."/>
            <person name="Ward D."/>
            <person name="Feldgarden M."/>
            <person name="Gevers D."/>
            <person name="Izard J."/>
            <person name="Blanton J.M."/>
            <person name="Baranova O.V."/>
            <person name="Dewhirst F.E."/>
            <person name="Young S.K."/>
            <person name="Zeng Q."/>
            <person name="Gargeya S."/>
            <person name="Fitzgerald M."/>
            <person name="Haas B."/>
            <person name="Abouelleil A."/>
            <person name="Alvarado L."/>
            <person name="Arachchi H.M."/>
            <person name="Berlin A."/>
            <person name="Brown A."/>
            <person name="Chapman S.B."/>
            <person name="Chen Z."/>
            <person name="Dunbar C."/>
            <person name="Freedman E."/>
            <person name="Gearin G."/>
            <person name="Gellesch M."/>
            <person name="Goldberg J."/>
            <person name="Griggs A."/>
            <person name="Gujja S."/>
            <person name="Heiman D."/>
            <person name="Howarth C."/>
            <person name="Larson L."/>
            <person name="Lui A."/>
            <person name="MacDonald P.J.P."/>
            <person name="Montmayeur A."/>
            <person name="Murphy C."/>
            <person name="Neiman D."/>
            <person name="Pearson M."/>
            <person name="Priest M."/>
            <person name="Roberts A."/>
            <person name="Saif S."/>
            <person name="Shea T."/>
            <person name="Shenoy N."/>
            <person name="Sisk P."/>
            <person name="Stolte C."/>
            <person name="Sykes S."/>
            <person name="Wortman J."/>
            <person name="Nusbaum C."/>
            <person name="Birren B."/>
        </authorList>
    </citation>
    <scope>NUCLEOTIDE SEQUENCE [LARGE SCALE GENOMIC DNA]</scope>
    <source>
        <strain evidence="14 15">ATCC 51276</strain>
    </source>
</reference>
<dbReference type="CDD" id="cd17932">
    <property type="entry name" value="DEXQc_UvrD"/>
    <property type="match status" value="1"/>
</dbReference>
<dbReference type="SUPFAM" id="SSF52540">
    <property type="entry name" value="P-loop containing nucleoside triphosphate hydrolases"/>
    <property type="match status" value="1"/>
</dbReference>
<evidence type="ECO:0000256" key="6">
    <source>
        <dbReference type="ARBA" id="ARBA00023125"/>
    </source>
</evidence>
<dbReference type="STRING" id="679200.HMPREF9333_00873"/>
<dbReference type="GO" id="GO:0016887">
    <property type="term" value="F:ATP hydrolysis activity"/>
    <property type="evidence" value="ECO:0007669"/>
    <property type="project" value="RHEA"/>
</dbReference>
<dbReference type="GO" id="GO:0005524">
    <property type="term" value="F:ATP binding"/>
    <property type="evidence" value="ECO:0007669"/>
    <property type="project" value="UniProtKB-UniRule"/>
</dbReference>
<feature type="domain" description="UvrD-like helicase ATP-binding" evidence="12">
    <location>
        <begin position="2"/>
        <end position="283"/>
    </location>
</feature>
<evidence type="ECO:0000256" key="1">
    <source>
        <dbReference type="ARBA" id="ARBA00009922"/>
    </source>
</evidence>
<keyword evidence="2 11" id="KW-0547">Nucleotide-binding</keyword>
<keyword evidence="7" id="KW-0413">Isomerase</keyword>
<evidence type="ECO:0000256" key="8">
    <source>
        <dbReference type="ARBA" id="ARBA00034617"/>
    </source>
</evidence>
<comment type="similarity">
    <text evidence="1">Belongs to the helicase family. UvrD subfamily.</text>
</comment>
<accession>G5GH33</accession>
<evidence type="ECO:0000313" key="14">
    <source>
        <dbReference type="EMBL" id="EHI55830.1"/>
    </source>
</evidence>
<keyword evidence="15" id="KW-1185">Reference proteome</keyword>
<keyword evidence="5 11" id="KW-0067">ATP-binding</keyword>
<dbReference type="InterPro" id="IPR000212">
    <property type="entry name" value="DNA_helicase_UvrD/REP"/>
</dbReference>
<dbReference type="Gene3D" id="1.10.486.10">
    <property type="entry name" value="PCRA, domain 4"/>
    <property type="match status" value="1"/>
</dbReference>
<evidence type="ECO:0000256" key="5">
    <source>
        <dbReference type="ARBA" id="ARBA00022840"/>
    </source>
</evidence>
<dbReference type="Pfam" id="PF00580">
    <property type="entry name" value="UvrD-helicase"/>
    <property type="match status" value="1"/>
</dbReference>
<evidence type="ECO:0000256" key="2">
    <source>
        <dbReference type="ARBA" id="ARBA00022741"/>
    </source>
</evidence>
<dbReference type="PATRIC" id="fig|679200.3.peg.920"/>
<evidence type="ECO:0000256" key="11">
    <source>
        <dbReference type="PROSITE-ProRule" id="PRU00560"/>
    </source>
</evidence>
<evidence type="ECO:0000313" key="15">
    <source>
        <dbReference type="Proteomes" id="UP000003011"/>
    </source>
</evidence>
<dbReference type="RefSeq" id="WP_005540153.1">
    <property type="nucleotide sequence ID" value="NZ_JH378831.1"/>
</dbReference>
<dbReference type="GO" id="GO:0000725">
    <property type="term" value="P:recombinational repair"/>
    <property type="evidence" value="ECO:0007669"/>
    <property type="project" value="TreeGrafter"/>
</dbReference>
<dbReference type="eggNOG" id="COG0210">
    <property type="taxonomic scope" value="Bacteria"/>
</dbReference>
<dbReference type="CDD" id="cd18807">
    <property type="entry name" value="SF1_C_UvrD"/>
    <property type="match status" value="1"/>
</dbReference>
<dbReference type="InterPro" id="IPR027417">
    <property type="entry name" value="P-loop_NTPase"/>
</dbReference>
<keyword evidence="3 11" id="KW-0378">Hydrolase</keyword>
<evidence type="ECO:0000259" key="13">
    <source>
        <dbReference type="PROSITE" id="PS51217"/>
    </source>
</evidence>
<comment type="catalytic activity">
    <reaction evidence="10">
        <text>ATP + H2O = ADP + phosphate + H(+)</text>
        <dbReference type="Rhea" id="RHEA:13065"/>
        <dbReference type="ChEBI" id="CHEBI:15377"/>
        <dbReference type="ChEBI" id="CHEBI:15378"/>
        <dbReference type="ChEBI" id="CHEBI:30616"/>
        <dbReference type="ChEBI" id="CHEBI:43474"/>
        <dbReference type="ChEBI" id="CHEBI:456216"/>
        <dbReference type="EC" id="5.6.2.4"/>
    </reaction>
</comment>
<organism evidence="14 15">
    <name type="scientific">Johnsonella ignava ATCC 51276</name>
    <dbReference type="NCBI Taxonomy" id="679200"/>
    <lineage>
        <taxon>Bacteria</taxon>
        <taxon>Bacillati</taxon>
        <taxon>Bacillota</taxon>
        <taxon>Clostridia</taxon>
        <taxon>Lachnospirales</taxon>
        <taxon>Lachnospiraceae</taxon>
        <taxon>Johnsonella</taxon>
    </lineage>
</organism>
<dbReference type="InterPro" id="IPR014017">
    <property type="entry name" value="DNA_helicase_UvrD-like_C"/>
</dbReference>
<dbReference type="GO" id="GO:0043138">
    <property type="term" value="F:3'-5' DNA helicase activity"/>
    <property type="evidence" value="ECO:0007669"/>
    <property type="project" value="UniProtKB-EC"/>
</dbReference>
<sequence length="618" mass="72254">MLQLTKNQEKAVTYGNGPLMVIAGPGSGKTFVITMRVKYLIKNLKVKPKSILVLTFSRVAALQMKERFIEYTSKSSYIDTVYDGVTWGTFHAVFFSMIKAVYGYNAAQVLNEDEKYNIIKVLLKQYEPDMEELSTLISQIIQEIALIKQEMIDIRYYYSKSCAADVFREIYKGYGKRLAFIKKIDFEDMLLMAYELLLKRQDIRKAYNERFKYILVDEFQDINRIQYEIVRMLAGNSQNLTVVGDDDQSIYGFRGARPEIMLGFKNDYPNSETILLDINFRSGIHIVNCVQRFISHNKKRFKKEVFASERESRPPEIIEYNSPMHQFKSIIQDIKGYIKSGWCYDDIAVLYRINIQPRLLTKFFMEENIPFTINDTVPDLYSHWISEDIISYIKVANGIAGLNDWLRIINHPNRYIKREALRGSDSCSCIKQLYSYYSDTEYMIKRISELEHNIRVVKSLSTVRAIKYIRGAVGYDDFIREYAYDRGIDDYDFLNILSELEESSSGFKTFKDWFKYIDDYRIQLANSSGLIKTKKSGGVSLMSFHSSKGLEYKIVYIIDVNKGIMPYKKAVSKDELEEERRMFYVAMTRARDRLFLCTCKRGFNGKNEPSIFLNELKQ</sequence>
<evidence type="ECO:0000256" key="9">
    <source>
        <dbReference type="ARBA" id="ARBA00034808"/>
    </source>
</evidence>
<dbReference type="PROSITE" id="PS51217">
    <property type="entry name" value="UVRD_HELICASE_CTER"/>
    <property type="match status" value="1"/>
</dbReference>
<comment type="caution">
    <text evidence="14">The sequence shown here is derived from an EMBL/GenBank/DDBJ whole genome shotgun (WGS) entry which is preliminary data.</text>
</comment>
<proteinExistence type="inferred from homology"/>
<evidence type="ECO:0000259" key="12">
    <source>
        <dbReference type="PROSITE" id="PS51198"/>
    </source>
</evidence>
<evidence type="ECO:0000256" key="10">
    <source>
        <dbReference type="ARBA" id="ARBA00048988"/>
    </source>
</evidence>
<dbReference type="PANTHER" id="PTHR11070:SF2">
    <property type="entry name" value="ATP-DEPENDENT DNA HELICASE SRS2"/>
    <property type="match status" value="1"/>
</dbReference>
<keyword evidence="6" id="KW-0238">DNA-binding</keyword>
<dbReference type="InterPro" id="IPR014016">
    <property type="entry name" value="UvrD-like_ATP-bd"/>
</dbReference>
<evidence type="ECO:0000256" key="7">
    <source>
        <dbReference type="ARBA" id="ARBA00023235"/>
    </source>
</evidence>
<name>G5GH33_9FIRM</name>
<dbReference type="Gene3D" id="1.10.10.160">
    <property type="match status" value="1"/>
</dbReference>
<dbReference type="InterPro" id="IPR013986">
    <property type="entry name" value="DExx_box_DNA_helicase_dom_sf"/>
</dbReference>
<dbReference type="Pfam" id="PF13361">
    <property type="entry name" value="UvrD_C"/>
    <property type="match status" value="1"/>
</dbReference>
<dbReference type="EMBL" id="ACZL01000015">
    <property type="protein sequence ID" value="EHI55830.1"/>
    <property type="molecule type" value="Genomic_DNA"/>
</dbReference>
<comment type="catalytic activity">
    <reaction evidence="8">
        <text>Couples ATP hydrolysis with the unwinding of duplex DNA by translocating in the 3'-5' direction.</text>
        <dbReference type="EC" id="5.6.2.4"/>
    </reaction>
</comment>
<dbReference type="PANTHER" id="PTHR11070">
    <property type="entry name" value="UVRD / RECB / PCRA DNA HELICASE FAMILY MEMBER"/>
    <property type="match status" value="1"/>
</dbReference>